<dbReference type="GO" id="GO:0032259">
    <property type="term" value="P:methylation"/>
    <property type="evidence" value="ECO:0007669"/>
    <property type="project" value="UniProtKB-KW"/>
</dbReference>
<accession>A0AAN6UBL1</accession>
<name>A0AAN6UBL1_9PEZI</name>
<dbReference type="Pfam" id="PF13489">
    <property type="entry name" value="Methyltransf_23"/>
    <property type="match status" value="1"/>
</dbReference>
<dbReference type="EMBL" id="MU853445">
    <property type="protein sequence ID" value="KAK4130022.1"/>
    <property type="molecule type" value="Genomic_DNA"/>
</dbReference>
<reference evidence="3" key="1">
    <citation type="journal article" date="2023" name="Mol. Phylogenet. Evol.">
        <title>Genome-scale phylogeny and comparative genomics of the fungal order Sordariales.</title>
        <authorList>
            <person name="Hensen N."/>
            <person name="Bonometti L."/>
            <person name="Westerberg I."/>
            <person name="Brannstrom I.O."/>
            <person name="Guillou S."/>
            <person name="Cros-Aarteil S."/>
            <person name="Calhoun S."/>
            <person name="Haridas S."/>
            <person name="Kuo A."/>
            <person name="Mondo S."/>
            <person name="Pangilinan J."/>
            <person name="Riley R."/>
            <person name="LaButti K."/>
            <person name="Andreopoulos B."/>
            <person name="Lipzen A."/>
            <person name="Chen C."/>
            <person name="Yan M."/>
            <person name="Daum C."/>
            <person name="Ng V."/>
            <person name="Clum A."/>
            <person name="Steindorff A."/>
            <person name="Ohm R.A."/>
            <person name="Martin F."/>
            <person name="Silar P."/>
            <person name="Natvig D.O."/>
            <person name="Lalanne C."/>
            <person name="Gautier V."/>
            <person name="Ament-Velasquez S.L."/>
            <person name="Kruys A."/>
            <person name="Hutchinson M.I."/>
            <person name="Powell A.J."/>
            <person name="Barry K."/>
            <person name="Miller A.N."/>
            <person name="Grigoriev I.V."/>
            <person name="Debuchy R."/>
            <person name="Gladieux P."/>
            <person name="Hiltunen Thoren M."/>
            <person name="Johannesson H."/>
        </authorList>
    </citation>
    <scope>NUCLEOTIDE SEQUENCE</scope>
    <source>
        <strain evidence="3">CBS 123565</strain>
    </source>
</reference>
<dbReference type="AlphaFoldDB" id="A0AAN6UBL1"/>
<gene>
    <name evidence="3" type="ORF">BT67DRAFT_392393</name>
</gene>
<dbReference type="Gene3D" id="3.40.50.150">
    <property type="entry name" value="Vaccinia Virus protein VP39"/>
    <property type="match status" value="1"/>
</dbReference>
<comment type="caution">
    <text evidence="3">The sequence shown here is derived from an EMBL/GenBank/DDBJ whole genome shotgun (WGS) entry which is preliminary data.</text>
</comment>
<comment type="similarity">
    <text evidence="1">Belongs to the methyltransferase superfamily. LaeA methyltransferase family.</text>
</comment>
<sequence>MEETGVIEPLTDTDEDMTDAGEEGTSDYAASEDGTVFGSLTSSVNGHVWEYGRRYHAFRYGRYPLPNDEEEYKREALRHMLVKELLGGKLYLAPIGDNPHKIMDLGTGFGDWAIEVGEAFPSAKVTGVDLSPIQPVWIPPNVEFIVDDMEDEWMHDKDYDFVHLRFVTIVIQDVVGVFRKALQNLKPGGWIEVQDLVPHVSSNDNTVPPDHPVNKFYSVLGGVLRDKYGFNIKVAEHLPGLLESLGYVNVQRKVFHMPLGEWARDAHLRLLGGYLREVLVDFVGAMAVRPLVEAGLDKDEIDDLARGVGAAVVNRRIHGYLPMHFVWAQKPPA</sequence>
<evidence type="ECO:0000256" key="2">
    <source>
        <dbReference type="SAM" id="MobiDB-lite"/>
    </source>
</evidence>
<feature type="compositionally biased region" description="Acidic residues" evidence="2">
    <location>
        <begin position="1"/>
        <end position="25"/>
    </location>
</feature>
<dbReference type="PANTHER" id="PTHR43591:SF10">
    <property type="entry name" value="ABC TRANSMEMBRANE TYPE-1 DOMAIN-CONTAINING PROTEIN-RELATED"/>
    <property type="match status" value="1"/>
</dbReference>
<dbReference type="Proteomes" id="UP001304895">
    <property type="component" value="Unassembled WGS sequence"/>
</dbReference>
<organism evidence="3 4">
    <name type="scientific">Trichocladium antarcticum</name>
    <dbReference type="NCBI Taxonomy" id="1450529"/>
    <lineage>
        <taxon>Eukaryota</taxon>
        <taxon>Fungi</taxon>
        <taxon>Dikarya</taxon>
        <taxon>Ascomycota</taxon>
        <taxon>Pezizomycotina</taxon>
        <taxon>Sordariomycetes</taxon>
        <taxon>Sordariomycetidae</taxon>
        <taxon>Sordariales</taxon>
        <taxon>Chaetomiaceae</taxon>
        <taxon>Trichocladium</taxon>
    </lineage>
</organism>
<keyword evidence="3" id="KW-0489">Methyltransferase</keyword>
<feature type="region of interest" description="Disordered" evidence="2">
    <location>
        <begin position="1"/>
        <end position="32"/>
    </location>
</feature>
<evidence type="ECO:0000256" key="1">
    <source>
        <dbReference type="ARBA" id="ARBA00038158"/>
    </source>
</evidence>
<reference evidence="3" key="2">
    <citation type="submission" date="2023-05" db="EMBL/GenBank/DDBJ databases">
        <authorList>
            <consortium name="Lawrence Berkeley National Laboratory"/>
            <person name="Steindorff A."/>
            <person name="Hensen N."/>
            <person name="Bonometti L."/>
            <person name="Westerberg I."/>
            <person name="Brannstrom I.O."/>
            <person name="Guillou S."/>
            <person name="Cros-Aarteil S."/>
            <person name="Calhoun S."/>
            <person name="Haridas S."/>
            <person name="Kuo A."/>
            <person name="Mondo S."/>
            <person name="Pangilinan J."/>
            <person name="Riley R."/>
            <person name="Labutti K."/>
            <person name="Andreopoulos B."/>
            <person name="Lipzen A."/>
            <person name="Chen C."/>
            <person name="Yanf M."/>
            <person name="Daum C."/>
            <person name="Ng V."/>
            <person name="Clum A."/>
            <person name="Ohm R."/>
            <person name="Martin F."/>
            <person name="Silar P."/>
            <person name="Natvig D."/>
            <person name="Lalanne C."/>
            <person name="Gautier V."/>
            <person name="Ament-Velasquez S.L."/>
            <person name="Kruys A."/>
            <person name="Hutchinson M.I."/>
            <person name="Powell A.J."/>
            <person name="Barry K."/>
            <person name="Miller A.N."/>
            <person name="Grigoriev I.V."/>
            <person name="Debuchy R."/>
            <person name="Gladieux P."/>
            <person name="Thoren M.H."/>
            <person name="Johannesson H."/>
        </authorList>
    </citation>
    <scope>NUCLEOTIDE SEQUENCE</scope>
    <source>
        <strain evidence="3">CBS 123565</strain>
    </source>
</reference>
<proteinExistence type="inferred from homology"/>
<dbReference type="GO" id="GO:0008168">
    <property type="term" value="F:methyltransferase activity"/>
    <property type="evidence" value="ECO:0007669"/>
    <property type="project" value="UniProtKB-KW"/>
</dbReference>
<evidence type="ECO:0000313" key="4">
    <source>
        <dbReference type="Proteomes" id="UP001304895"/>
    </source>
</evidence>
<dbReference type="InterPro" id="IPR029063">
    <property type="entry name" value="SAM-dependent_MTases_sf"/>
</dbReference>
<dbReference type="CDD" id="cd02440">
    <property type="entry name" value="AdoMet_MTases"/>
    <property type="match status" value="1"/>
</dbReference>
<dbReference type="SUPFAM" id="SSF53335">
    <property type="entry name" value="S-adenosyl-L-methionine-dependent methyltransferases"/>
    <property type="match status" value="1"/>
</dbReference>
<keyword evidence="4" id="KW-1185">Reference proteome</keyword>
<keyword evidence="3" id="KW-0808">Transferase</keyword>
<dbReference type="PANTHER" id="PTHR43591">
    <property type="entry name" value="METHYLTRANSFERASE"/>
    <property type="match status" value="1"/>
</dbReference>
<protein>
    <submittedName>
        <fullName evidence="3">S-adenosyl-L-methionine-dependent methyltransferase</fullName>
    </submittedName>
</protein>
<evidence type="ECO:0000313" key="3">
    <source>
        <dbReference type="EMBL" id="KAK4130022.1"/>
    </source>
</evidence>